<dbReference type="Proteomes" id="UP001500795">
    <property type="component" value="Unassembled WGS sequence"/>
</dbReference>
<evidence type="ECO:0000313" key="4">
    <source>
        <dbReference type="Proteomes" id="UP001500795"/>
    </source>
</evidence>
<evidence type="ECO:0000256" key="1">
    <source>
        <dbReference type="SAM" id="MobiDB-lite"/>
    </source>
</evidence>
<keyword evidence="4" id="KW-1185">Reference proteome</keyword>
<evidence type="ECO:0008006" key="5">
    <source>
        <dbReference type="Google" id="ProtNLM"/>
    </source>
</evidence>
<dbReference type="InterPro" id="IPR011250">
    <property type="entry name" value="OMP/PagP_B-barrel"/>
</dbReference>
<name>A0ABP6VBP5_9GAMM</name>
<feature type="region of interest" description="Disordered" evidence="1">
    <location>
        <begin position="27"/>
        <end position="47"/>
    </location>
</feature>
<sequence>MNTFKKLSLALCVSALLIPASTQAQSMQTQNIGPSKGDREFSLSGTGTSDKDFDNSSFGISADLGWYLTDRTVAGVRQSVSYADIQGEDLSDDFWNGSTRGYIDYHFGSRAARPFVGASLGAIYGNGVEETGTAGLEAGLKYYVLPSTYILGRAEYQFLFDSGSSANDNFDDGAWAYVFGIGFNF</sequence>
<evidence type="ECO:0000313" key="3">
    <source>
        <dbReference type="EMBL" id="GAA3530841.1"/>
    </source>
</evidence>
<dbReference type="EMBL" id="BAABCX010000001">
    <property type="protein sequence ID" value="GAA3530841.1"/>
    <property type="molecule type" value="Genomic_DNA"/>
</dbReference>
<gene>
    <name evidence="3" type="ORF">GCM10022394_07650</name>
</gene>
<comment type="caution">
    <text evidence="3">The sequence shown here is derived from an EMBL/GenBank/DDBJ whole genome shotgun (WGS) entry which is preliminary data.</text>
</comment>
<accession>A0ABP6VBP5</accession>
<dbReference type="SUPFAM" id="SSF56925">
    <property type="entry name" value="OMPA-like"/>
    <property type="match status" value="1"/>
</dbReference>
<organism evidence="3 4">
    <name type="scientific">Zobellella aerophila</name>
    <dbReference type="NCBI Taxonomy" id="870480"/>
    <lineage>
        <taxon>Bacteria</taxon>
        <taxon>Pseudomonadati</taxon>
        <taxon>Pseudomonadota</taxon>
        <taxon>Gammaproteobacteria</taxon>
        <taxon>Aeromonadales</taxon>
        <taxon>Aeromonadaceae</taxon>
        <taxon>Zobellella</taxon>
    </lineage>
</organism>
<feature type="chain" id="PRO_5046178248" description="Outer membrane protein beta-barrel domain-containing protein" evidence="2">
    <location>
        <begin position="25"/>
        <end position="185"/>
    </location>
</feature>
<feature type="signal peptide" evidence="2">
    <location>
        <begin position="1"/>
        <end position="24"/>
    </location>
</feature>
<dbReference type="Gene3D" id="2.40.160.20">
    <property type="match status" value="1"/>
</dbReference>
<protein>
    <recommendedName>
        <fullName evidence="5">Outer membrane protein beta-barrel domain-containing protein</fullName>
    </recommendedName>
</protein>
<reference evidence="4" key="1">
    <citation type="journal article" date="2019" name="Int. J. Syst. Evol. Microbiol.">
        <title>The Global Catalogue of Microorganisms (GCM) 10K type strain sequencing project: providing services to taxonomists for standard genome sequencing and annotation.</title>
        <authorList>
            <consortium name="The Broad Institute Genomics Platform"/>
            <consortium name="The Broad Institute Genome Sequencing Center for Infectious Disease"/>
            <person name="Wu L."/>
            <person name="Ma J."/>
        </authorList>
    </citation>
    <scope>NUCLEOTIDE SEQUENCE [LARGE SCALE GENOMIC DNA]</scope>
    <source>
        <strain evidence="4">JCM 17110</strain>
    </source>
</reference>
<evidence type="ECO:0000256" key="2">
    <source>
        <dbReference type="SAM" id="SignalP"/>
    </source>
</evidence>
<proteinExistence type="predicted"/>
<keyword evidence="2" id="KW-0732">Signal</keyword>